<dbReference type="InterPro" id="IPR036213">
    <property type="entry name" value="Calpain_III_sf"/>
</dbReference>
<dbReference type="OrthoDB" id="424753at2759"/>
<evidence type="ECO:0000256" key="3">
    <source>
        <dbReference type="ARBA" id="ARBA00022801"/>
    </source>
</evidence>
<keyword evidence="2" id="KW-0645">Protease</keyword>
<dbReference type="CDD" id="cd00214">
    <property type="entry name" value="Calpain_III"/>
    <property type="match status" value="1"/>
</dbReference>
<dbReference type="Gene3D" id="3.90.70.10">
    <property type="entry name" value="Cysteine proteinases"/>
    <property type="match status" value="1"/>
</dbReference>
<dbReference type="InterPro" id="IPR033883">
    <property type="entry name" value="C2_III"/>
</dbReference>
<reference evidence="10" key="1">
    <citation type="submission" date="2025-08" db="UniProtKB">
        <authorList>
            <consortium name="RefSeq"/>
        </authorList>
    </citation>
    <scope>IDENTIFICATION</scope>
</reference>
<dbReference type="InterPro" id="IPR022683">
    <property type="entry name" value="Calpain_III"/>
</dbReference>
<feature type="domain" description="Calpain catalytic" evidence="8">
    <location>
        <begin position="26"/>
        <end position="293"/>
    </location>
</feature>
<evidence type="ECO:0000313" key="9">
    <source>
        <dbReference type="Proteomes" id="UP000694845"/>
    </source>
</evidence>
<dbReference type="SMART" id="SM00230">
    <property type="entry name" value="CysPc"/>
    <property type="match status" value="1"/>
</dbReference>
<dbReference type="Gene3D" id="2.60.40.150">
    <property type="entry name" value="C2 domain"/>
    <property type="match status" value="1"/>
</dbReference>
<name>A0A8B7YXH1_ACAPL</name>
<dbReference type="Proteomes" id="UP000694845">
    <property type="component" value="Unplaced"/>
</dbReference>
<sequence length="588" mass="67418">MGKKVVPYKGQKYDEIVKRCQASGSPWEDPEFPASDASLFNKRSSPGRIEWKRPKDICPNPHLVVEGTSTGDVSQGQLGNCWFVASCANLAQEKELWETVVPNYKEQEWDDEHPEKYCGVFHFRFWRFNQWLDVVIDDRLPTNNNKLIYVHSKERNEFWSALLEKAYAKLSGCYENLDGGNTADALVDFTGGVAETISLTDEKYMEDFEKKKEFHKSLKKYSERNFLMSASIKFVLYHHVMFGPWSDGSPEWNKVSDSQRKSLGITFDDDGEFWMPFDDFCTQFTNLVICRMPNKSYFSIQRTWHEKVMISAWKKGQGKANRAGGCINNRETFLQNPQFIISVDSDEDDIILCLTQPDHKAENKENKTIGFNLMKVEDNRKYRLHTPGQKVLNSTFINSRSVFEKCTLKRGRYVVLATTFDAGEEGPLMMRIFSDEGAKCWELVKEAPSRTMMSNIRGYPQVVSKITVLSATGLQKQDHFGGGADPYVYLRWDNHTTRSPVIKNSLNPEFNFSAILYRKKPQNPIVVEIWNSNVVKDQFMGAAVFMAPVDNQPKQYTSPLHGKGRKTDETRPGSISVVVHTTNDLEAF</sequence>
<evidence type="ECO:0000256" key="6">
    <source>
        <dbReference type="PROSITE-ProRule" id="PRU00239"/>
    </source>
</evidence>
<comment type="similarity">
    <text evidence="1">Belongs to the peptidase C2 family.</text>
</comment>
<dbReference type="OMA" id="SIHKTWH"/>
<dbReference type="PROSITE" id="PS50004">
    <property type="entry name" value="C2"/>
    <property type="match status" value="1"/>
</dbReference>
<dbReference type="InterPro" id="IPR033884">
    <property type="entry name" value="C2_Calpain"/>
</dbReference>
<dbReference type="KEGG" id="aplc:110983242"/>
<feature type="domain" description="C2" evidence="7">
    <location>
        <begin position="444"/>
        <end position="562"/>
    </location>
</feature>
<dbReference type="InterPro" id="IPR001300">
    <property type="entry name" value="Peptidase_C2_calpain_cat"/>
</dbReference>
<dbReference type="PANTHER" id="PTHR10183:SF379">
    <property type="entry name" value="CALPAIN-5"/>
    <property type="match status" value="1"/>
</dbReference>
<dbReference type="InterPro" id="IPR035892">
    <property type="entry name" value="C2_domain_sf"/>
</dbReference>
<dbReference type="InterPro" id="IPR022682">
    <property type="entry name" value="Calpain_domain_III"/>
</dbReference>
<dbReference type="CDD" id="cd00044">
    <property type="entry name" value="CysPc"/>
    <property type="match status" value="1"/>
</dbReference>
<dbReference type="CTD" id="726"/>
<dbReference type="PROSITE" id="PS50203">
    <property type="entry name" value="CALPAIN_CAT"/>
    <property type="match status" value="1"/>
</dbReference>
<proteinExistence type="inferred from homology"/>
<comment type="caution">
    <text evidence="6">Lacks conserved residue(s) required for the propagation of feature annotation.</text>
</comment>
<dbReference type="SUPFAM" id="SSF49758">
    <property type="entry name" value="Calpain large subunit, middle domain (domain III)"/>
    <property type="match status" value="1"/>
</dbReference>
<dbReference type="CDD" id="cd04046">
    <property type="entry name" value="C2_Calpain"/>
    <property type="match status" value="1"/>
</dbReference>
<dbReference type="InterPro" id="IPR000169">
    <property type="entry name" value="Pept_cys_AS"/>
</dbReference>
<keyword evidence="9" id="KW-1185">Reference proteome</keyword>
<dbReference type="InterPro" id="IPR000008">
    <property type="entry name" value="C2_dom"/>
</dbReference>
<dbReference type="Pfam" id="PF00648">
    <property type="entry name" value="Peptidase_C2"/>
    <property type="match status" value="2"/>
</dbReference>
<dbReference type="PRINTS" id="PR00704">
    <property type="entry name" value="CALPAIN"/>
</dbReference>
<protein>
    <submittedName>
        <fullName evidence="10">Calpain-5-like</fullName>
    </submittedName>
</protein>
<dbReference type="GeneID" id="110983242"/>
<evidence type="ECO:0000256" key="4">
    <source>
        <dbReference type="ARBA" id="ARBA00022807"/>
    </source>
</evidence>
<evidence type="ECO:0000313" key="10">
    <source>
        <dbReference type="RefSeq" id="XP_022098028.1"/>
    </source>
</evidence>
<dbReference type="Pfam" id="PF01067">
    <property type="entry name" value="Calpain_III"/>
    <property type="match status" value="1"/>
</dbReference>
<dbReference type="GO" id="GO:0004198">
    <property type="term" value="F:calcium-dependent cysteine-type endopeptidase activity"/>
    <property type="evidence" value="ECO:0007669"/>
    <property type="project" value="InterPro"/>
</dbReference>
<dbReference type="PANTHER" id="PTHR10183">
    <property type="entry name" value="CALPAIN"/>
    <property type="match status" value="1"/>
</dbReference>
<dbReference type="FunFam" id="2.60.120.380:FF:000003">
    <property type="entry name" value="Calpain 5"/>
    <property type="match status" value="1"/>
</dbReference>
<keyword evidence="3" id="KW-0378">Hydrolase</keyword>
<accession>A0A8B7YXH1</accession>
<dbReference type="SMART" id="SM00720">
    <property type="entry name" value="calpain_III"/>
    <property type="match status" value="1"/>
</dbReference>
<dbReference type="SUPFAM" id="SSF49562">
    <property type="entry name" value="C2 domain (Calcium/lipid-binding domain, CaLB)"/>
    <property type="match status" value="1"/>
</dbReference>
<dbReference type="PROSITE" id="PS00139">
    <property type="entry name" value="THIOL_PROTEASE_CYS"/>
    <property type="match status" value="1"/>
</dbReference>
<dbReference type="SMART" id="SM00239">
    <property type="entry name" value="C2"/>
    <property type="match status" value="1"/>
</dbReference>
<evidence type="ECO:0000259" key="8">
    <source>
        <dbReference type="PROSITE" id="PS50203"/>
    </source>
</evidence>
<feature type="active site" evidence="5">
    <location>
        <position position="81"/>
    </location>
</feature>
<dbReference type="Pfam" id="PF00168">
    <property type="entry name" value="C2"/>
    <property type="match status" value="1"/>
</dbReference>
<dbReference type="GO" id="GO:0006508">
    <property type="term" value="P:proteolysis"/>
    <property type="evidence" value="ECO:0007669"/>
    <property type="project" value="UniProtKB-KW"/>
</dbReference>
<evidence type="ECO:0000259" key="7">
    <source>
        <dbReference type="PROSITE" id="PS50004"/>
    </source>
</evidence>
<organism evidence="9 10">
    <name type="scientific">Acanthaster planci</name>
    <name type="common">Crown-of-thorns starfish</name>
    <dbReference type="NCBI Taxonomy" id="133434"/>
    <lineage>
        <taxon>Eukaryota</taxon>
        <taxon>Metazoa</taxon>
        <taxon>Echinodermata</taxon>
        <taxon>Eleutherozoa</taxon>
        <taxon>Asterozoa</taxon>
        <taxon>Asteroidea</taxon>
        <taxon>Valvatacea</taxon>
        <taxon>Valvatida</taxon>
        <taxon>Acanthasteridae</taxon>
        <taxon>Acanthaster</taxon>
    </lineage>
</organism>
<dbReference type="SUPFAM" id="SSF54001">
    <property type="entry name" value="Cysteine proteinases"/>
    <property type="match status" value="1"/>
</dbReference>
<keyword evidence="4" id="KW-0788">Thiol protease</keyword>
<evidence type="ECO:0000256" key="5">
    <source>
        <dbReference type="PIRSR" id="PIRSR622684-1"/>
    </source>
</evidence>
<gene>
    <name evidence="10" type="primary">LOC110983242</name>
</gene>
<dbReference type="InterPro" id="IPR038765">
    <property type="entry name" value="Papain-like_cys_pep_sf"/>
</dbReference>
<dbReference type="AlphaFoldDB" id="A0A8B7YXH1"/>
<dbReference type="RefSeq" id="XP_022098028.1">
    <property type="nucleotide sequence ID" value="XM_022242336.1"/>
</dbReference>
<dbReference type="Gene3D" id="2.60.120.380">
    <property type="match status" value="1"/>
</dbReference>
<dbReference type="InterPro" id="IPR022684">
    <property type="entry name" value="Calpain_cysteine_protease"/>
</dbReference>
<evidence type="ECO:0000256" key="2">
    <source>
        <dbReference type="ARBA" id="ARBA00022670"/>
    </source>
</evidence>
<dbReference type="GO" id="GO:0005737">
    <property type="term" value="C:cytoplasm"/>
    <property type="evidence" value="ECO:0007669"/>
    <property type="project" value="TreeGrafter"/>
</dbReference>
<evidence type="ECO:0000256" key="1">
    <source>
        <dbReference type="ARBA" id="ARBA00007623"/>
    </source>
</evidence>